<keyword evidence="2 3" id="KW-0802">TPR repeat</keyword>
<dbReference type="GO" id="GO:0046813">
    <property type="term" value="P:receptor-mediated virion attachment to host cell"/>
    <property type="evidence" value="ECO:0007669"/>
    <property type="project" value="TreeGrafter"/>
</dbReference>
<name>V5C538_9GAMM</name>
<dbReference type="NCBIfam" id="TIGR02521">
    <property type="entry name" value="type_IV_pilW"/>
    <property type="match status" value="1"/>
</dbReference>
<dbReference type="STRING" id="1116472.MGMO_86c00080"/>
<dbReference type="SMART" id="SM00028">
    <property type="entry name" value="TPR"/>
    <property type="match status" value="4"/>
</dbReference>
<keyword evidence="1" id="KW-0677">Repeat</keyword>
<dbReference type="OrthoDB" id="129043at2"/>
<dbReference type="InterPro" id="IPR011990">
    <property type="entry name" value="TPR-like_helical_dom_sf"/>
</dbReference>
<dbReference type="GO" id="GO:0009279">
    <property type="term" value="C:cell outer membrane"/>
    <property type="evidence" value="ECO:0007669"/>
    <property type="project" value="TreeGrafter"/>
</dbReference>
<protein>
    <submittedName>
        <fullName evidence="4">Type IV pilus biogenesis/stability protein PilW</fullName>
    </submittedName>
</protein>
<dbReference type="PANTHER" id="PTHR44858">
    <property type="entry name" value="TETRATRICOPEPTIDE REPEAT PROTEIN 6"/>
    <property type="match status" value="1"/>
</dbReference>
<dbReference type="InterPro" id="IPR013360">
    <property type="entry name" value="Pilus_4_PilW"/>
</dbReference>
<evidence type="ECO:0000313" key="4">
    <source>
        <dbReference type="EMBL" id="ESS71848.1"/>
    </source>
</evidence>
<dbReference type="eggNOG" id="COG3063">
    <property type="taxonomic scope" value="Bacteria"/>
</dbReference>
<sequence length="253" mass="28470">MPRKSTDIMARVGIMVLVMTLSACSWFSDTTPEAEKPTEIYLQLGIRYMDLNKLKLAKENLLLALEKDPNNAKAHSALAFLYEKITHFDQARQHYEAALGLAPDDIGIQNNYGKFLCERRQFDRGLALLTTASSNLLNDRQWMALTNAARCHLGMGQRPEAIALLKRALNMNGQYSAALLEMQKISYQMGDYKAAEDYLQSYLSEANHTAETLWVGIQTEQALGNMSLANEYRTLLLDKFPNSNEAKQVAGIR</sequence>
<dbReference type="InterPro" id="IPR019734">
    <property type="entry name" value="TPR_rpt"/>
</dbReference>
<dbReference type="InterPro" id="IPR050498">
    <property type="entry name" value="Ycf3"/>
</dbReference>
<evidence type="ECO:0000313" key="5">
    <source>
        <dbReference type="Proteomes" id="UP000017842"/>
    </source>
</evidence>
<dbReference type="Proteomes" id="UP000017842">
    <property type="component" value="Unassembled WGS sequence"/>
</dbReference>
<dbReference type="SUPFAM" id="SSF48452">
    <property type="entry name" value="TPR-like"/>
    <property type="match status" value="1"/>
</dbReference>
<dbReference type="Pfam" id="PF13431">
    <property type="entry name" value="TPR_17"/>
    <property type="match status" value="1"/>
</dbReference>
<evidence type="ECO:0000256" key="1">
    <source>
        <dbReference type="ARBA" id="ARBA00022737"/>
    </source>
</evidence>
<feature type="repeat" description="TPR" evidence="3">
    <location>
        <begin position="72"/>
        <end position="105"/>
    </location>
</feature>
<dbReference type="Gene3D" id="1.25.40.10">
    <property type="entry name" value="Tetratricopeptide repeat domain"/>
    <property type="match status" value="1"/>
</dbReference>
<dbReference type="PROSITE" id="PS51257">
    <property type="entry name" value="PROKAR_LIPOPROTEIN"/>
    <property type="match status" value="1"/>
</dbReference>
<dbReference type="PROSITE" id="PS50005">
    <property type="entry name" value="TPR"/>
    <property type="match status" value="2"/>
</dbReference>
<dbReference type="PANTHER" id="PTHR44858:SF1">
    <property type="entry name" value="UDP-N-ACETYLGLUCOSAMINE--PEPTIDE N-ACETYLGLUCOSAMINYLTRANSFERASE SPINDLY-RELATED"/>
    <property type="match status" value="1"/>
</dbReference>
<dbReference type="EMBL" id="AYLO01000083">
    <property type="protein sequence ID" value="ESS71848.1"/>
    <property type="molecule type" value="Genomic_DNA"/>
</dbReference>
<proteinExistence type="predicted"/>
<dbReference type="Pfam" id="PF14559">
    <property type="entry name" value="TPR_19"/>
    <property type="match status" value="1"/>
</dbReference>
<accession>V5C538</accession>
<reference evidence="4 5" key="1">
    <citation type="journal article" date="2013" name="Genome Announc.">
        <title>Draft Genome Sequence of the Methanotrophic Gammaproteobacterium Methyloglobulus morosus DSM 22980 Strain KoM1.</title>
        <authorList>
            <person name="Poehlein A."/>
            <person name="Deutzmann J.S."/>
            <person name="Daniel R."/>
            <person name="Simeonova D.D."/>
        </authorList>
    </citation>
    <scope>NUCLEOTIDE SEQUENCE [LARGE SCALE GENOMIC DNA]</scope>
    <source>
        <strain evidence="4 5">KoM1</strain>
    </source>
</reference>
<dbReference type="AlphaFoldDB" id="V5C538"/>
<keyword evidence="5" id="KW-1185">Reference proteome</keyword>
<feature type="repeat" description="TPR" evidence="3">
    <location>
        <begin position="38"/>
        <end position="71"/>
    </location>
</feature>
<comment type="caution">
    <text evidence="4">The sequence shown here is derived from an EMBL/GenBank/DDBJ whole genome shotgun (WGS) entry which is preliminary data.</text>
</comment>
<evidence type="ECO:0000256" key="2">
    <source>
        <dbReference type="ARBA" id="ARBA00022803"/>
    </source>
</evidence>
<evidence type="ECO:0000256" key="3">
    <source>
        <dbReference type="PROSITE-ProRule" id="PRU00339"/>
    </source>
</evidence>
<organism evidence="4 5">
    <name type="scientific">Methyloglobulus morosus KoM1</name>
    <dbReference type="NCBI Taxonomy" id="1116472"/>
    <lineage>
        <taxon>Bacteria</taxon>
        <taxon>Pseudomonadati</taxon>
        <taxon>Pseudomonadota</taxon>
        <taxon>Gammaproteobacteria</taxon>
        <taxon>Methylococcales</taxon>
        <taxon>Methylococcaceae</taxon>
        <taxon>Methyloglobulus</taxon>
    </lineage>
</organism>
<gene>
    <name evidence="4" type="primary">pilW</name>
    <name evidence="4" type="ORF">MGMO_86c00080</name>
</gene>